<gene>
    <name evidence="4" type="ORF">A5481_30750</name>
</gene>
<accession>A0A179RX52</accession>
<evidence type="ECO:0000313" key="4">
    <source>
        <dbReference type="EMBL" id="OAS14138.1"/>
    </source>
</evidence>
<reference evidence="4 5" key="1">
    <citation type="submission" date="2016-04" db="EMBL/GenBank/DDBJ databases">
        <authorList>
            <person name="Evans L.H."/>
            <person name="Alamgir A."/>
            <person name="Owens N."/>
            <person name="Weber N.D."/>
            <person name="Virtaneva K."/>
            <person name="Barbian K."/>
            <person name="Babar A."/>
            <person name="Rosenke K."/>
        </authorList>
    </citation>
    <scope>NUCLEOTIDE SEQUENCE [LARGE SCALE GENOMIC DNA]</scope>
    <source>
        <strain evidence="4 5">PMB02</strain>
    </source>
</reference>
<dbReference type="AlphaFoldDB" id="A0A179RX52"/>
<dbReference type="Gene3D" id="1.20.120.20">
    <property type="entry name" value="Apolipoprotein"/>
    <property type="match status" value="1"/>
</dbReference>
<evidence type="ECO:0000256" key="2">
    <source>
        <dbReference type="SAM" id="MobiDB-lite"/>
    </source>
</evidence>
<evidence type="ECO:0000313" key="5">
    <source>
        <dbReference type="Proteomes" id="UP000078316"/>
    </source>
</evidence>
<keyword evidence="3" id="KW-0812">Transmembrane</keyword>
<keyword evidence="1" id="KW-0175">Coiled coil</keyword>
<feature type="transmembrane region" description="Helical" evidence="3">
    <location>
        <begin position="43"/>
        <end position="74"/>
    </location>
</feature>
<evidence type="ECO:0000256" key="1">
    <source>
        <dbReference type="SAM" id="Coils"/>
    </source>
</evidence>
<comment type="caution">
    <text evidence="4">The sequence shown here is derived from an EMBL/GenBank/DDBJ whole genome shotgun (WGS) entry which is preliminary data.</text>
</comment>
<keyword evidence="3" id="KW-0472">Membrane</keyword>
<sequence>MSLVYGSWWVLSRVTPFSDVHVLRSVVQDALAGSYDRLSSRDFAFALASLVVQAAGALAVAFLIAHVVLVRLAIAVARRQVRRLRGVSDFAVGYSDLTRMLERNAVIGHAWGEFAETLVPDERAVRNTVRPQSFINIGAAREQFAGLKMMNAIPGYFVGLGLLFTFIGLVFALNKAAASTGAGSAEAMTHSLNELLSAATFKFGTSIAGLGSSLVLSLLFKVYTITIEAGFDGLCRDLEARLVFYPPQAIAAETKVILETQRDQLKEINSERFFSRLGESVAPGIQSAMTTAFQPMAEQLSEAVGQLSQTSQTGMDDMLQRFQNGLQDGAGAELRQLAGTLGAMQGALEGVQRNLAGSGEHFSKQLSDAAHNLERLVAQAGANLGASADSTRTVLEEVAQQLRATFEMANRQVGETLAHSASGAAGLVEDAMAKVLTRLEAQTTAFGDTIAALHQATASQAEGQARTTREAGEMAAAAASQAARDAAQTMHGTIGAVASSVTGAAAQAETAMVQMATRLDTQMSTIVGALAGLQQSMASQAQESSRVARDAGEAAATSASRAARDAAEAMQSTIGSVTGSVSGAASRAEEVMAQMTAQLGAQMASFGEAAGVLQRNLAEQAESSAKATREATAGAAASASQAAQQAAAQAGEAMDRVTGRLDAQVATFATALEAMQRSVAAQAEDSIRAAREAGSAATASTVQAAQQAAEAMRTTIAAMTAEMRGAIDAFSGSLRTVETAFAGQTRQVEAVSLRSRETAEVFGQVARTIQVASQPLLQTSERIAAATETMAGSVRDSAGALQAGQSAASGLADRLDALLQQARDSVVAYEQRFANVDAELGRAMERFGEQVRQQQDRVGNFVVDVDKQLSVTLDRLERVMTDLSASNEELGAALTRSLQTGRLEAAE</sequence>
<feature type="coiled-coil region" evidence="1">
    <location>
        <begin position="812"/>
        <end position="839"/>
    </location>
</feature>
<feature type="transmembrane region" description="Helical" evidence="3">
    <location>
        <begin position="153"/>
        <end position="173"/>
    </location>
</feature>
<name>A0A179RX52_9HYPH</name>
<evidence type="ECO:0008006" key="6">
    <source>
        <dbReference type="Google" id="ProtNLM"/>
    </source>
</evidence>
<protein>
    <recommendedName>
        <fullName evidence="6">MotA/TolQ/ExbB proton channel domain-containing protein</fullName>
    </recommendedName>
</protein>
<proteinExistence type="predicted"/>
<dbReference type="EMBL" id="LWHQ01000091">
    <property type="protein sequence ID" value="OAS14138.1"/>
    <property type="molecule type" value="Genomic_DNA"/>
</dbReference>
<keyword evidence="3" id="KW-1133">Transmembrane helix</keyword>
<feature type="region of interest" description="Disordered" evidence="2">
    <location>
        <begin position="541"/>
        <end position="563"/>
    </location>
</feature>
<evidence type="ECO:0000256" key="3">
    <source>
        <dbReference type="SAM" id="Phobius"/>
    </source>
</evidence>
<dbReference type="NCBIfam" id="NF033914">
    <property type="entry name" value="antiphage_ZorA_1"/>
    <property type="match status" value="1"/>
</dbReference>
<organism evidence="4 5">
    <name type="scientific">Methylobacterium platani</name>
    <dbReference type="NCBI Taxonomy" id="427683"/>
    <lineage>
        <taxon>Bacteria</taxon>
        <taxon>Pseudomonadati</taxon>
        <taxon>Pseudomonadota</taxon>
        <taxon>Alphaproteobacteria</taxon>
        <taxon>Hyphomicrobiales</taxon>
        <taxon>Methylobacteriaceae</taxon>
        <taxon>Methylobacterium</taxon>
    </lineage>
</organism>
<dbReference type="STRING" id="427683.A5481_30750"/>
<dbReference type="RefSeq" id="WP_048433727.1">
    <property type="nucleotide sequence ID" value="NZ_LWHQ01000091.1"/>
</dbReference>
<dbReference type="Proteomes" id="UP000078316">
    <property type="component" value="Unassembled WGS sequence"/>
</dbReference>